<name>A0ABX7B2X9_9PROT</name>
<dbReference type="PANTHER" id="PTHR35149:SF1">
    <property type="entry name" value="DUF5655 DOMAIN-CONTAINING PROTEIN"/>
    <property type="match status" value="1"/>
</dbReference>
<accession>A0ABX7B2X9</accession>
<feature type="domain" description="GmrSD restriction endonucleases N-terminal" evidence="1">
    <location>
        <begin position="17"/>
        <end position="241"/>
    </location>
</feature>
<evidence type="ECO:0000313" key="3">
    <source>
        <dbReference type="EMBL" id="QQP88693.2"/>
    </source>
</evidence>
<evidence type="ECO:0000259" key="1">
    <source>
        <dbReference type="Pfam" id="PF03235"/>
    </source>
</evidence>
<reference evidence="3" key="1">
    <citation type="submission" date="2021-02" db="EMBL/GenBank/DDBJ databases">
        <title>Skermanella TT6 skin isolate.</title>
        <authorList>
            <person name="Lee K."/>
            <person name="Ganzorig M."/>
        </authorList>
    </citation>
    <scope>NUCLEOTIDE SEQUENCE</scope>
    <source>
        <strain evidence="3">TT6</strain>
    </source>
</reference>
<feature type="domain" description="GmrSD restriction endonucleases C-terminal" evidence="2">
    <location>
        <begin position="426"/>
        <end position="559"/>
    </location>
</feature>
<gene>
    <name evidence="3" type="ORF">IGS68_22140</name>
</gene>
<organism evidence="3 4">
    <name type="scientific">Skermanella cutis</name>
    <dbReference type="NCBI Taxonomy" id="2775420"/>
    <lineage>
        <taxon>Bacteria</taxon>
        <taxon>Pseudomonadati</taxon>
        <taxon>Pseudomonadota</taxon>
        <taxon>Alphaproteobacteria</taxon>
        <taxon>Rhodospirillales</taxon>
        <taxon>Azospirillaceae</taxon>
        <taxon>Skermanella</taxon>
    </lineage>
</organism>
<protein>
    <submittedName>
        <fullName evidence="3">DUF262 domain-containing protein</fullName>
    </submittedName>
</protein>
<keyword evidence="4" id="KW-1185">Reference proteome</keyword>
<dbReference type="Proteomes" id="UP000595197">
    <property type="component" value="Chromosome"/>
</dbReference>
<dbReference type="Pfam" id="PF07510">
    <property type="entry name" value="GmrSD_C"/>
    <property type="match status" value="1"/>
</dbReference>
<dbReference type="PANTHER" id="PTHR35149">
    <property type="entry name" value="SLL5132 PROTEIN"/>
    <property type="match status" value="1"/>
</dbReference>
<dbReference type="RefSeq" id="WP_206379343.1">
    <property type="nucleotide sequence ID" value="NZ_CP067420.1"/>
</dbReference>
<dbReference type="InterPro" id="IPR011089">
    <property type="entry name" value="GmrSD_C"/>
</dbReference>
<dbReference type="Pfam" id="PF03235">
    <property type="entry name" value="GmrSD_N"/>
    <property type="match status" value="1"/>
</dbReference>
<dbReference type="EMBL" id="CP067420">
    <property type="protein sequence ID" value="QQP88693.2"/>
    <property type="molecule type" value="Genomic_DNA"/>
</dbReference>
<evidence type="ECO:0000313" key="4">
    <source>
        <dbReference type="Proteomes" id="UP000595197"/>
    </source>
</evidence>
<proteinExistence type="predicted"/>
<sequence>MPGSKFVFKDMGLGLLLKQGRLVVPANQRPYAWEDKHVLDLFRDLHETITNDEDEYFLGTVVLIQTGNEIPSIADGQQRIATTTVLLCRIRDKLLTLGRDGRARSIDDTYLRNIDMETENIVPRISLNIEDNDYFIQHILPSPKDDGYDILARRTSAVRPSNERLLTASRLAEEFIEDILKPLRQESHADYLAKWVKFIENNATVVVVYVPDEIGAFRIFETLNDRGLKASQADILKNFLFSKAGSRLEEAKMMWNTTTSVVESISDDANERLVTYIRHLLVLWHGPTKERELADRVKKTITGQTKAIDFLSNSSTSAIDYAALWSSTHPKWNSYKASTSQYVHTINEHLKVEQIRPLMFAVARHFDPVETDKAFRLFVSWSVRFLIFGGRGGMLDLQYSLRAQDVGTKKITKARELREAMKKYVPTDKEFEDAFATARVSREHLARYYLRAMENKIKEDPQPEYVANEDKSQINLEHVLPMNPGPDWGIDSEVAQSAQKMLGNMVLLQARKNKGIGNSGFSEKKATLAESGYYLTRMVAQYDEWGIDQIRARQAELAKTAVQTWSLDFAD</sequence>
<dbReference type="InterPro" id="IPR004919">
    <property type="entry name" value="GmrSD_N"/>
</dbReference>
<evidence type="ECO:0000259" key="2">
    <source>
        <dbReference type="Pfam" id="PF07510"/>
    </source>
</evidence>